<reference evidence="4" key="1">
    <citation type="journal article" date="2019" name="Int. J. Syst. Evol. Microbiol.">
        <title>The Global Catalogue of Microorganisms (GCM) 10K type strain sequencing project: providing services to taxonomists for standard genome sequencing and annotation.</title>
        <authorList>
            <consortium name="The Broad Institute Genomics Platform"/>
            <consortium name="The Broad Institute Genome Sequencing Center for Infectious Disease"/>
            <person name="Wu L."/>
            <person name="Ma J."/>
        </authorList>
    </citation>
    <scope>NUCLEOTIDE SEQUENCE [LARGE SCALE GENOMIC DNA]</scope>
    <source>
        <strain evidence="4">JCM 18326</strain>
    </source>
</reference>
<accession>A0ABP9DCC8</accession>
<organism evidence="3 4">
    <name type="scientific">Algivirga pacifica</name>
    <dbReference type="NCBI Taxonomy" id="1162670"/>
    <lineage>
        <taxon>Bacteria</taxon>
        <taxon>Pseudomonadati</taxon>
        <taxon>Bacteroidota</taxon>
        <taxon>Cytophagia</taxon>
        <taxon>Cytophagales</taxon>
        <taxon>Flammeovirgaceae</taxon>
        <taxon>Algivirga</taxon>
    </lineage>
</organism>
<feature type="domain" description="PSP1 C-terminal" evidence="2">
    <location>
        <begin position="86"/>
        <end position="171"/>
    </location>
</feature>
<dbReference type="NCBIfam" id="NF041131">
    <property type="entry name" value="RicT_YaaT_fam"/>
    <property type="match status" value="1"/>
</dbReference>
<feature type="region of interest" description="Disordered" evidence="1">
    <location>
        <begin position="299"/>
        <end position="392"/>
    </location>
</feature>
<evidence type="ECO:0000259" key="2">
    <source>
        <dbReference type="PROSITE" id="PS51411"/>
    </source>
</evidence>
<name>A0ABP9DCC8_9BACT</name>
<dbReference type="InterPro" id="IPR007557">
    <property type="entry name" value="PSP1_C"/>
</dbReference>
<evidence type="ECO:0000313" key="3">
    <source>
        <dbReference type="EMBL" id="GAA4834176.1"/>
    </source>
</evidence>
<dbReference type="PANTHER" id="PTHR43830">
    <property type="entry name" value="PROTEIN PSP1"/>
    <property type="match status" value="1"/>
</dbReference>
<keyword evidence="4" id="KW-1185">Reference proteome</keyword>
<feature type="compositionally biased region" description="Basic residues" evidence="1">
    <location>
        <begin position="381"/>
        <end position="392"/>
    </location>
</feature>
<sequence>MKLNAYDWLGDMNLPGSTKYNIIEIKFKGGRKGYYRNSKYLELFTGDPVVVEAQSGHHIGHVSLQGELVRLQMNKKDVKEDSEEVLNILRPATDKDLEKLVNVKNRELPTMYRTREIIKELNLKMKLSDVEFQADNSKATFFYSADDRVDFRELIKILASEFKIRVEMRQISLRQEAGRIGGIGSCGRELCCSTWLTDFKSVSTAAARYQNLSLNPSKLSGQCGRLKCCLNYELETYIDALVDIPIVDSPLITEKGKAALQKVDIFKKVLWFNYNGETTWHSISAERVKEIQEMNAKQVFPPALQEDETTTIEAKDSKLGSAIEKLERKRQRREKENPGKPRPKKRSTRGNKPSNQNKPPQNKSSQNKGDENKGKENSGNVKRRRNRKKNNR</sequence>
<evidence type="ECO:0000256" key="1">
    <source>
        <dbReference type="SAM" id="MobiDB-lite"/>
    </source>
</evidence>
<dbReference type="EMBL" id="BAABJX010000029">
    <property type="protein sequence ID" value="GAA4834176.1"/>
    <property type="molecule type" value="Genomic_DNA"/>
</dbReference>
<dbReference type="InterPro" id="IPR047767">
    <property type="entry name" value="PSP1-like"/>
</dbReference>
<feature type="compositionally biased region" description="Low complexity" evidence="1">
    <location>
        <begin position="351"/>
        <end position="367"/>
    </location>
</feature>
<dbReference type="Pfam" id="PF04468">
    <property type="entry name" value="PSP1"/>
    <property type="match status" value="1"/>
</dbReference>
<comment type="caution">
    <text evidence="3">The sequence shown here is derived from an EMBL/GenBank/DDBJ whole genome shotgun (WGS) entry which is preliminary data.</text>
</comment>
<evidence type="ECO:0000313" key="4">
    <source>
        <dbReference type="Proteomes" id="UP001500298"/>
    </source>
</evidence>
<dbReference type="PANTHER" id="PTHR43830:SF3">
    <property type="entry name" value="PROTEIN PSP1"/>
    <property type="match status" value="1"/>
</dbReference>
<dbReference type="PROSITE" id="PS51411">
    <property type="entry name" value="PSP1_C"/>
    <property type="match status" value="1"/>
</dbReference>
<dbReference type="Proteomes" id="UP001500298">
    <property type="component" value="Unassembled WGS sequence"/>
</dbReference>
<protein>
    <submittedName>
        <fullName evidence="3">Regulatory iron-sulfur-containing complex subunit RicT</fullName>
    </submittedName>
</protein>
<proteinExistence type="predicted"/>
<gene>
    <name evidence="3" type="primary">ricT</name>
    <name evidence="3" type="ORF">GCM10023331_19280</name>
</gene>